<proteinExistence type="predicted"/>
<protein>
    <submittedName>
        <fullName evidence="1">Uncharacterized protein</fullName>
    </submittedName>
</protein>
<evidence type="ECO:0000313" key="1">
    <source>
        <dbReference type="EMBL" id="MPC47671.1"/>
    </source>
</evidence>
<dbReference type="EMBL" id="VSRR010007865">
    <property type="protein sequence ID" value="MPC47671.1"/>
    <property type="molecule type" value="Genomic_DNA"/>
</dbReference>
<comment type="caution">
    <text evidence="1">The sequence shown here is derived from an EMBL/GenBank/DDBJ whole genome shotgun (WGS) entry which is preliminary data.</text>
</comment>
<organism evidence="1 2">
    <name type="scientific">Portunus trituberculatus</name>
    <name type="common">Swimming crab</name>
    <name type="synonym">Neptunus trituberculatus</name>
    <dbReference type="NCBI Taxonomy" id="210409"/>
    <lineage>
        <taxon>Eukaryota</taxon>
        <taxon>Metazoa</taxon>
        <taxon>Ecdysozoa</taxon>
        <taxon>Arthropoda</taxon>
        <taxon>Crustacea</taxon>
        <taxon>Multicrustacea</taxon>
        <taxon>Malacostraca</taxon>
        <taxon>Eumalacostraca</taxon>
        <taxon>Eucarida</taxon>
        <taxon>Decapoda</taxon>
        <taxon>Pleocyemata</taxon>
        <taxon>Brachyura</taxon>
        <taxon>Eubrachyura</taxon>
        <taxon>Portunoidea</taxon>
        <taxon>Portunidae</taxon>
        <taxon>Portuninae</taxon>
        <taxon>Portunus</taxon>
    </lineage>
</organism>
<reference evidence="1 2" key="1">
    <citation type="submission" date="2019-05" db="EMBL/GenBank/DDBJ databases">
        <title>Another draft genome of Portunus trituberculatus and its Hox gene families provides insights of decapod evolution.</title>
        <authorList>
            <person name="Jeong J.-H."/>
            <person name="Song I."/>
            <person name="Kim S."/>
            <person name="Choi T."/>
            <person name="Kim D."/>
            <person name="Ryu S."/>
            <person name="Kim W."/>
        </authorList>
    </citation>
    <scope>NUCLEOTIDE SEQUENCE [LARGE SCALE GENOMIC DNA]</scope>
    <source>
        <tissue evidence="1">Muscle</tissue>
    </source>
</reference>
<dbReference type="AlphaFoldDB" id="A0A5B7FK11"/>
<sequence length="80" mass="9008">MTIILIQRVSEKFSSQVCRHLEILYGLNALVLLSDHPSLHVHHDSEMEDSVPLRGACQHRAHTSTIPAENTRISISPIRT</sequence>
<gene>
    <name evidence="1" type="ORF">E2C01_041424</name>
</gene>
<dbReference type="Proteomes" id="UP000324222">
    <property type="component" value="Unassembled WGS sequence"/>
</dbReference>
<accession>A0A5B7FK11</accession>
<keyword evidence="2" id="KW-1185">Reference proteome</keyword>
<name>A0A5B7FK11_PORTR</name>
<evidence type="ECO:0000313" key="2">
    <source>
        <dbReference type="Proteomes" id="UP000324222"/>
    </source>
</evidence>